<feature type="transmembrane region" description="Helical" evidence="13">
    <location>
        <begin position="487"/>
        <end position="509"/>
    </location>
</feature>
<feature type="region of interest" description="Disordered" evidence="12">
    <location>
        <begin position="103"/>
        <end position="202"/>
    </location>
</feature>
<name>A0A8M1F2K2_URSMA</name>
<evidence type="ECO:0000256" key="6">
    <source>
        <dbReference type="ARBA" id="ARBA00023040"/>
    </source>
</evidence>
<evidence type="ECO:0000256" key="7">
    <source>
        <dbReference type="ARBA" id="ARBA00023136"/>
    </source>
</evidence>
<dbReference type="CTD" id="165829"/>
<accession>A0A8M1F2K2</accession>
<keyword evidence="7 13" id="KW-0472">Membrane</keyword>
<dbReference type="RefSeq" id="XP_040477658.1">
    <property type="nucleotide sequence ID" value="XM_040621724.1"/>
</dbReference>
<dbReference type="GeneID" id="103678840"/>
<feature type="region of interest" description="Disordered" evidence="12">
    <location>
        <begin position="764"/>
        <end position="788"/>
    </location>
</feature>
<keyword evidence="15" id="KW-1185">Reference proteome</keyword>
<feature type="compositionally biased region" description="Low complexity" evidence="12">
    <location>
        <begin position="159"/>
        <end position="169"/>
    </location>
</feature>
<evidence type="ECO:0000256" key="1">
    <source>
        <dbReference type="ARBA" id="ARBA00004651"/>
    </source>
</evidence>
<feature type="compositionally biased region" description="Low complexity" evidence="12">
    <location>
        <begin position="640"/>
        <end position="649"/>
    </location>
</feature>
<dbReference type="OrthoDB" id="411630at2759"/>
<dbReference type="Proteomes" id="UP000261680">
    <property type="component" value="Unplaced"/>
</dbReference>
<keyword evidence="9" id="KW-0325">Glycoprotein</keyword>
<keyword evidence="10" id="KW-0807">Transducer</keyword>
<evidence type="ECO:0000256" key="13">
    <source>
        <dbReference type="SAM" id="Phobius"/>
    </source>
</evidence>
<sequence length="1015" mass="108895">MGDEDESEIYLDLQALTVRKQEDTTSCNIQLNLVLLGPAGRAGAPRASLPRTEGLGAQRPEAGLPRAAAACCGAGGSRVVRRERGERGAWGSEDPRVLAVRASLGERGGRHATRGGARGGAGGAAPAAPGPEAAGEGSARPAQTSEAGAAVPPPPRPAPGAAMGAAACPGPCPAPRPSRSFAAPRTGETPGDRGRPAARRGLGASRRSETCLCLIYKRAFIPNSSLFCSQTSSHYSSKTISSLSPVLLGVVWTFLSCGLLLIVFFLGFTIRCRNNRIVKMSSPNLNIVTLLGSCLTYSSVYLFGIQDRDALVGGSMETLIQIRLSMLCIGTSLVFGPILGKSWRLYKVFTQRVPDKRVIIKDLQLLGLVAALVIADVILLVTWVLTDPIQCLQILGVSMTVSGRDVSCSLTSSHFCASRYSDVWIALVLVCKGLLLLYGAYLAGLTDHVSSPPVNQSLTIMVGVNLVVVAAGLLFVVTRYLHSWPNLVFGLTSGGIFVCTTTINCFIFVPQLKQWKAFEEENQTTRRMAKYFSTPSKSFHTPYGEEQNCHAGGERNSMDRLLTEKNAMIESLQEQVNNAKEKLVRLMSAECTFDPPEWAVPPASSHSKNILVAASAHSLVAQGPSECLSDSQNGTSVVAPVGSQSTSVPSSSVQSLVWAVKDTSSSPGQKEKISSLKDVSEHLNLGCSQKPWPDQSRGAERRDQVPMNPHQSLIPGGEGPIPQRQEQLENSEEPQKRLSRVNSMIREKLQEVLQDLGLGTEAPLPSSLSYPQQPWKSNSTHSPQKIPLSKELGFSPYMVRRRRAALRARSHFPGSIPSYVGHRANKTVSGAHSGRLNVHNRDSACLDPQTADSRVPKPSSRKTSLPPDPQVKLGTMEVSKQSQTEPQGAIGSHAAFSHQPSGSDRAPCPTAPHLSRASPDVPEQQLLLPLGFPHCPSMSSPCNYLDTESSSSDEFFCHCHRPYCEICFQSSSDSSDSGSSDSDPDPAGGLASWEKLWAHSKPIVNFKDDLKPTLV</sequence>
<gene>
    <name evidence="16" type="primary">GPR156</name>
</gene>
<feature type="transmembrane region" description="Helical" evidence="13">
    <location>
        <begin position="246"/>
        <end position="272"/>
    </location>
</feature>
<feature type="region of interest" description="Disordered" evidence="12">
    <location>
        <begin position="624"/>
        <end position="649"/>
    </location>
</feature>
<dbReference type="CDD" id="cd15292">
    <property type="entry name" value="7tmC_GPR156"/>
    <property type="match status" value="1"/>
</dbReference>
<keyword evidence="4 13" id="KW-0812">Transmembrane</keyword>
<feature type="region of interest" description="Disordered" evidence="12">
    <location>
        <begin position="832"/>
        <end position="919"/>
    </location>
</feature>
<feature type="transmembrane region" description="Helical" evidence="13">
    <location>
        <begin position="284"/>
        <end position="304"/>
    </location>
</feature>
<dbReference type="AlphaFoldDB" id="A0A8M1F2K2"/>
<feature type="compositionally biased region" description="Low complexity" evidence="12">
    <location>
        <begin position="40"/>
        <end position="51"/>
    </location>
</feature>
<feature type="domain" description="G-protein coupled receptors family 3 profile" evidence="14">
    <location>
        <begin position="257"/>
        <end position="531"/>
    </location>
</feature>
<feature type="transmembrane region" description="Helical" evidence="13">
    <location>
        <begin position="324"/>
        <end position="343"/>
    </location>
</feature>
<protein>
    <submittedName>
        <fullName evidence="16">Probable G-protein coupled receptor 156</fullName>
    </submittedName>
</protein>
<evidence type="ECO:0000313" key="15">
    <source>
        <dbReference type="Proteomes" id="UP000261680"/>
    </source>
</evidence>
<keyword evidence="3" id="KW-1003">Cell membrane</keyword>
<feature type="coiled-coil region" evidence="11">
    <location>
        <begin position="555"/>
        <end position="589"/>
    </location>
</feature>
<evidence type="ECO:0000256" key="4">
    <source>
        <dbReference type="ARBA" id="ARBA00022692"/>
    </source>
</evidence>
<feature type="transmembrane region" description="Helical" evidence="13">
    <location>
        <begin position="458"/>
        <end position="481"/>
    </location>
</feature>
<dbReference type="PROSITE" id="PS50259">
    <property type="entry name" value="G_PROTEIN_RECEP_F3_4"/>
    <property type="match status" value="1"/>
</dbReference>
<feature type="region of interest" description="Disordered" evidence="12">
    <location>
        <begin position="40"/>
        <end position="60"/>
    </location>
</feature>
<dbReference type="GO" id="GO:0007214">
    <property type="term" value="P:gamma-aminobutyric acid signaling pathway"/>
    <property type="evidence" value="ECO:0007669"/>
    <property type="project" value="TreeGrafter"/>
</dbReference>
<dbReference type="InterPro" id="IPR041946">
    <property type="entry name" value="GPR156_7TM"/>
</dbReference>
<evidence type="ECO:0000256" key="8">
    <source>
        <dbReference type="ARBA" id="ARBA00023170"/>
    </source>
</evidence>
<dbReference type="GO" id="GO:0038039">
    <property type="term" value="C:G protein-coupled receptor heterodimeric complex"/>
    <property type="evidence" value="ECO:0007669"/>
    <property type="project" value="TreeGrafter"/>
</dbReference>
<dbReference type="GO" id="GO:0004965">
    <property type="term" value="F:G protein-coupled GABA receptor activity"/>
    <property type="evidence" value="ECO:0007669"/>
    <property type="project" value="InterPro"/>
</dbReference>
<feature type="transmembrane region" description="Helical" evidence="13">
    <location>
        <begin position="363"/>
        <end position="385"/>
    </location>
</feature>
<keyword evidence="8 16" id="KW-0675">Receptor</keyword>
<evidence type="ECO:0000256" key="5">
    <source>
        <dbReference type="ARBA" id="ARBA00022989"/>
    </source>
</evidence>
<dbReference type="PANTHER" id="PTHR10519">
    <property type="entry name" value="GABA-B RECEPTOR"/>
    <property type="match status" value="1"/>
</dbReference>
<dbReference type="InterPro" id="IPR002455">
    <property type="entry name" value="GPCR3_GABA-B"/>
</dbReference>
<evidence type="ECO:0000256" key="11">
    <source>
        <dbReference type="SAM" id="Coils"/>
    </source>
</evidence>
<dbReference type="PRINTS" id="PR01176">
    <property type="entry name" value="GABABRECEPTR"/>
</dbReference>
<feature type="compositionally biased region" description="Low complexity" evidence="12">
    <location>
        <begin position="124"/>
        <end position="150"/>
    </location>
</feature>
<organism evidence="15 16">
    <name type="scientific">Ursus maritimus</name>
    <name type="common">Polar bear</name>
    <name type="synonym">Thalarctos maritimus</name>
    <dbReference type="NCBI Taxonomy" id="29073"/>
    <lineage>
        <taxon>Eukaryota</taxon>
        <taxon>Metazoa</taxon>
        <taxon>Chordata</taxon>
        <taxon>Craniata</taxon>
        <taxon>Vertebrata</taxon>
        <taxon>Euteleostomi</taxon>
        <taxon>Mammalia</taxon>
        <taxon>Eutheria</taxon>
        <taxon>Laurasiatheria</taxon>
        <taxon>Carnivora</taxon>
        <taxon>Caniformia</taxon>
        <taxon>Ursidae</taxon>
        <taxon>Ursus</taxon>
    </lineage>
</organism>
<evidence type="ECO:0000256" key="2">
    <source>
        <dbReference type="ARBA" id="ARBA00008991"/>
    </source>
</evidence>
<keyword evidence="11" id="KW-0175">Coiled coil</keyword>
<evidence type="ECO:0000313" key="16">
    <source>
        <dbReference type="RefSeq" id="XP_040477658.1"/>
    </source>
</evidence>
<dbReference type="KEGG" id="umr:103678840"/>
<feature type="transmembrane region" description="Helical" evidence="13">
    <location>
        <begin position="423"/>
        <end position="446"/>
    </location>
</feature>
<proteinExistence type="inferred from homology"/>
<evidence type="ECO:0000256" key="10">
    <source>
        <dbReference type="ARBA" id="ARBA00023224"/>
    </source>
</evidence>
<reference evidence="16" key="1">
    <citation type="submission" date="2025-08" db="UniProtKB">
        <authorList>
            <consortium name="RefSeq"/>
        </authorList>
    </citation>
    <scope>IDENTIFICATION</scope>
    <source>
        <tissue evidence="16">Whole blood</tissue>
    </source>
</reference>
<comment type="similarity">
    <text evidence="2">Belongs to the G-protein coupled receptor 3 family. GABA-B receptor subfamily.</text>
</comment>
<dbReference type="Pfam" id="PF00003">
    <property type="entry name" value="7tm_3"/>
    <property type="match status" value="1"/>
</dbReference>
<evidence type="ECO:0000256" key="3">
    <source>
        <dbReference type="ARBA" id="ARBA00022475"/>
    </source>
</evidence>
<evidence type="ECO:0000256" key="12">
    <source>
        <dbReference type="SAM" id="MobiDB-lite"/>
    </source>
</evidence>
<feature type="compositionally biased region" description="Low complexity" evidence="12">
    <location>
        <begin position="764"/>
        <end position="774"/>
    </location>
</feature>
<keyword evidence="6" id="KW-0297">G-protein coupled receptor</keyword>
<keyword evidence="5 13" id="KW-1133">Transmembrane helix</keyword>
<dbReference type="InterPro" id="IPR017978">
    <property type="entry name" value="GPCR_3_C"/>
</dbReference>
<feature type="region of interest" description="Disordered" evidence="12">
    <location>
        <begin position="685"/>
        <end position="736"/>
    </location>
</feature>
<evidence type="ECO:0000256" key="9">
    <source>
        <dbReference type="ARBA" id="ARBA00023180"/>
    </source>
</evidence>
<evidence type="ECO:0000259" key="14">
    <source>
        <dbReference type="PROSITE" id="PS50259"/>
    </source>
</evidence>
<comment type="subcellular location">
    <subcellularLocation>
        <location evidence="1">Cell membrane</location>
        <topology evidence="1">Multi-pass membrane protein</topology>
    </subcellularLocation>
</comment>
<dbReference type="PANTHER" id="PTHR10519:SF20">
    <property type="entry name" value="G-PROTEIN COUPLED RECEPTOR 156-RELATED"/>
    <property type="match status" value="1"/>
</dbReference>